<evidence type="ECO:0000256" key="3">
    <source>
        <dbReference type="ARBA" id="ARBA00022448"/>
    </source>
</evidence>
<gene>
    <name evidence="20" type="ORF">SAMN05444003_1310</name>
</gene>
<evidence type="ECO:0000256" key="1">
    <source>
        <dbReference type="ARBA" id="ARBA00004141"/>
    </source>
</evidence>
<evidence type="ECO:0000313" key="21">
    <source>
        <dbReference type="Proteomes" id="UP000184074"/>
    </source>
</evidence>
<evidence type="ECO:0000259" key="18">
    <source>
        <dbReference type="PROSITE" id="PS50857"/>
    </source>
</evidence>
<keyword evidence="3 14" id="KW-0813">Transport</keyword>
<dbReference type="PRINTS" id="PR01166">
    <property type="entry name" value="CYCOXIDASEII"/>
</dbReference>
<dbReference type="Pfam" id="PF00116">
    <property type="entry name" value="COX2"/>
    <property type="match status" value="1"/>
</dbReference>
<evidence type="ECO:0000256" key="6">
    <source>
        <dbReference type="ARBA" id="ARBA00022723"/>
    </source>
</evidence>
<dbReference type="SUPFAM" id="SSF49503">
    <property type="entry name" value="Cupredoxins"/>
    <property type="match status" value="1"/>
</dbReference>
<protein>
    <recommendedName>
        <fullName evidence="15">Cytochrome c oxidase subunit 2</fullName>
        <ecNumber evidence="15">7.1.1.9</ecNumber>
    </recommendedName>
</protein>
<keyword evidence="10 15" id="KW-0186">Copper</keyword>
<dbReference type="PROSITE" id="PS00078">
    <property type="entry name" value="COX2"/>
    <property type="match status" value="1"/>
</dbReference>
<dbReference type="EMBL" id="FQXB01000001">
    <property type="protein sequence ID" value="SHG86971.1"/>
    <property type="molecule type" value="Genomic_DNA"/>
</dbReference>
<feature type="transmembrane region" description="Helical" evidence="16">
    <location>
        <begin position="104"/>
        <end position="126"/>
    </location>
</feature>
<evidence type="ECO:0000256" key="11">
    <source>
        <dbReference type="ARBA" id="ARBA00023136"/>
    </source>
</evidence>
<dbReference type="Proteomes" id="UP000184074">
    <property type="component" value="Unassembled WGS sequence"/>
</dbReference>
<name>A0A1M5NBU8_9RHOB</name>
<evidence type="ECO:0000256" key="4">
    <source>
        <dbReference type="ARBA" id="ARBA00022660"/>
    </source>
</evidence>
<keyword evidence="21" id="KW-1185">Reference proteome</keyword>
<evidence type="ECO:0000256" key="9">
    <source>
        <dbReference type="ARBA" id="ARBA00022989"/>
    </source>
</evidence>
<comment type="cofactor">
    <cofactor evidence="15">
        <name>Cu cation</name>
        <dbReference type="ChEBI" id="CHEBI:23378"/>
    </cofactor>
    <text evidence="15">Binds a copper A center.</text>
</comment>
<reference evidence="20 21" key="1">
    <citation type="submission" date="2016-11" db="EMBL/GenBank/DDBJ databases">
        <authorList>
            <person name="Jaros S."/>
            <person name="Januszkiewicz K."/>
            <person name="Wedrychowicz H."/>
        </authorList>
    </citation>
    <scope>NUCLEOTIDE SEQUENCE [LARGE SCALE GENOMIC DNA]</scope>
    <source>
        <strain evidence="20 21">DSM 28715</strain>
    </source>
</reference>
<dbReference type="PANTHER" id="PTHR22888">
    <property type="entry name" value="CYTOCHROME C OXIDASE, SUBUNIT II"/>
    <property type="match status" value="1"/>
</dbReference>
<dbReference type="NCBIfam" id="TIGR02866">
    <property type="entry name" value="CoxB"/>
    <property type="match status" value="1"/>
</dbReference>
<dbReference type="PANTHER" id="PTHR22888:SF9">
    <property type="entry name" value="CYTOCHROME C OXIDASE SUBUNIT 2"/>
    <property type="match status" value="1"/>
</dbReference>
<feature type="transmembrane region" description="Helical" evidence="16">
    <location>
        <begin position="62"/>
        <end position="83"/>
    </location>
</feature>
<sequence length="277" mass="30527">MRLTTHLKSLWATAGLMLAGSASLAQDVNQELEIVGIPEPAGTSFQPAATKLMSDIIWLDTLLLYIITAISLFVMGLLIWVIVRFNRKSNPTPATFTHNSPLEVAWTVVPIVILVIIGAFSLPVLFDQQEIPEGDVNIKVTGYQWYWGYEYTDENIAFDSFMLAEEELADFGYSEDLYLLATDTAVVVPVGATVVMDVTGADVIHSWTIPAFGVKQDAVPGRIAQLWFAAEREGVYFGQCSELCGQAHAYMPITVKVVSQEVYDEWLVAAKEENPAS</sequence>
<evidence type="ECO:0000256" key="10">
    <source>
        <dbReference type="ARBA" id="ARBA00023008"/>
    </source>
</evidence>
<evidence type="ECO:0000259" key="19">
    <source>
        <dbReference type="PROSITE" id="PS50999"/>
    </source>
</evidence>
<keyword evidence="8 14" id="KW-0249">Electron transport</keyword>
<organism evidence="20 21">
    <name type="scientific">Cognatiyoonia sediminum</name>
    <dbReference type="NCBI Taxonomy" id="1508389"/>
    <lineage>
        <taxon>Bacteria</taxon>
        <taxon>Pseudomonadati</taxon>
        <taxon>Pseudomonadota</taxon>
        <taxon>Alphaproteobacteria</taxon>
        <taxon>Rhodobacterales</taxon>
        <taxon>Paracoccaceae</taxon>
        <taxon>Cognatiyoonia</taxon>
    </lineage>
</organism>
<dbReference type="Gene3D" id="1.10.287.90">
    <property type="match status" value="1"/>
</dbReference>
<proteinExistence type="inferred from homology"/>
<feature type="signal peptide" evidence="17">
    <location>
        <begin position="1"/>
        <end position="25"/>
    </location>
</feature>
<dbReference type="InterPro" id="IPR045187">
    <property type="entry name" value="CcO_II"/>
</dbReference>
<feature type="chain" id="PRO_5012997017" description="Cytochrome c oxidase subunit 2" evidence="17">
    <location>
        <begin position="26"/>
        <end position="277"/>
    </location>
</feature>
<evidence type="ECO:0000256" key="14">
    <source>
        <dbReference type="RuleBase" id="RU000456"/>
    </source>
</evidence>
<dbReference type="InterPro" id="IPR002429">
    <property type="entry name" value="CcO_II-like_C"/>
</dbReference>
<dbReference type="AlphaFoldDB" id="A0A1M5NBU8"/>
<evidence type="ECO:0000256" key="8">
    <source>
        <dbReference type="ARBA" id="ARBA00022982"/>
    </source>
</evidence>
<dbReference type="GO" id="GO:0005507">
    <property type="term" value="F:copper ion binding"/>
    <property type="evidence" value="ECO:0007669"/>
    <property type="project" value="InterPro"/>
</dbReference>
<evidence type="ECO:0000256" key="2">
    <source>
        <dbReference type="ARBA" id="ARBA00007866"/>
    </source>
</evidence>
<dbReference type="OrthoDB" id="9781261at2"/>
<dbReference type="InterPro" id="IPR014222">
    <property type="entry name" value="Cyt_c_oxidase_su2"/>
</dbReference>
<evidence type="ECO:0000256" key="7">
    <source>
        <dbReference type="ARBA" id="ARBA00022967"/>
    </source>
</evidence>
<evidence type="ECO:0000256" key="13">
    <source>
        <dbReference type="ARBA" id="ARBA00047816"/>
    </source>
</evidence>
<evidence type="ECO:0000256" key="17">
    <source>
        <dbReference type="SAM" id="SignalP"/>
    </source>
</evidence>
<keyword evidence="6 15" id="KW-0479">Metal-binding</keyword>
<keyword evidence="17" id="KW-0732">Signal</keyword>
<evidence type="ECO:0000256" key="12">
    <source>
        <dbReference type="ARBA" id="ARBA00024688"/>
    </source>
</evidence>
<evidence type="ECO:0000256" key="15">
    <source>
        <dbReference type="RuleBase" id="RU004024"/>
    </source>
</evidence>
<feature type="domain" description="Cytochrome oxidase subunit II copper A binding" evidence="18">
    <location>
        <begin position="133"/>
        <end position="269"/>
    </location>
</feature>
<evidence type="ECO:0000256" key="5">
    <source>
        <dbReference type="ARBA" id="ARBA00022692"/>
    </source>
</evidence>
<evidence type="ECO:0000313" key="20">
    <source>
        <dbReference type="EMBL" id="SHG86971.1"/>
    </source>
</evidence>
<comment type="similarity">
    <text evidence="2 14">Belongs to the cytochrome c oxidase subunit 2 family.</text>
</comment>
<dbReference type="GO" id="GO:0005886">
    <property type="term" value="C:plasma membrane"/>
    <property type="evidence" value="ECO:0007669"/>
    <property type="project" value="UniProtKB-SubCell"/>
</dbReference>
<keyword evidence="5 14" id="KW-0812">Transmembrane</keyword>
<dbReference type="Gene3D" id="2.60.40.420">
    <property type="entry name" value="Cupredoxins - blue copper proteins"/>
    <property type="match status" value="1"/>
</dbReference>
<dbReference type="GO" id="GO:0042773">
    <property type="term" value="P:ATP synthesis coupled electron transport"/>
    <property type="evidence" value="ECO:0007669"/>
    <property type="project" value="TreeGrafter"/>
</dbReference>
<dbReference type="PROSITE" id="PS50999">
    <property type="entry name" value="COX2_TM"/>
    <property type="match status" value="1"/>
</dbReference>
<keyword evidence="4 14" id="KW-0679">Respiratory chain</keyword>
<dbReference type="InterPro" id="IPR008972">
    <property type="entry name" value="Cupredoxin"/>
</dbReference>
<dbReference type="GO" id="GO:0004129">
    <property type="term" value="F:cytochrome-c oxidase activity"/>
    <property type="evidence" value="ECO:0007669"/>
    <property type="project" value="UniProtKB-EC"/>
</dbReference>
<dbReference type="RefSeq" id="WP_083526187.1">
    <property type="nucleotide sequence ID" value="NZ_FQXB01000001.1"/>
</dbReference>
<keyword evidence="7" id="KW-1278">Translocase</keyword>
<comment type="catalytic activity">
    <reaction evidence="13 15">
        <text>4 Fe(II)-[cytochrome c] + O2 + 8 H(+)(in) = 4 Fe(III)-[cytochrome c] + 2 H2O + 4 H(+)(out)</text>
        <dbReference type="Rhea" id="RHEA:11436"/>
        <dbReference type="Rhea" id="RHEA-COMP:10350"/>
        <dbReference type="Rhea" id="RHEA-COMP:14399"/>
        <dbReference type="ChEBI" id="CHEBI:15377"/>
        <dbReference type="ChEBI" id="CHEBI:15378"/>
        <dbReference type="ChEBI" id="CHEBI:15379"/>
        <dbReference type="ChEBI" id="CHEBI:29033"/>
        <dbReference type="ChEBI" id="CHEBI:29034"/>
        <dbReference type="EC" id="7.1.1.9"/>
    </reaction>
</comment>
<keyword evidence="11 16" id="KW-0472">Membrane</keyword>
<dbReference type="Pfam" id="PF02790">
    <property type="entry name" value="COX2_TM"/>
    <property type="match status" value="1"/>
</dbReference>
<feature type="domain" description="Cytochrome oxidase subunit II transmembrane region profile" evidence="19">
    <location>
        <begin position="37"/>
        <end position="132"/>
    </location>
</feature>
<dbReference type="InterPro" id="IPR036257">
    <property type="entry name" value="Cyt_c_oxidase_su2_TM_sf"/>
</dbReference>
<dbReference type="InterPro" id="IPR011759">
    <property type="entry name" value="Cyt_c_oxidase_su2_TM_dom"/>
</dbReference>
<accession>A0A1M5NBU8</accession>
<dbReference type="InterPro" id="IPR001505">
    <property type="entry name" value="Copper_CuA"/>
</dbReference>
<dbReference type="PROSITE" id="PS50857">
    <property type="entry name" value="COX2_CUA"/>
    <property type="match status" value="1"/>
</dbReference>
<dbReference type="EC" id="7.1.1.9" evidence="15"/>
<evidence type="ECO:0000256" key="16">
    <source>
        <dbReference type="SAM" id="Phobius"/>
    </source>
</evidence>
<dbReference type="GO" id="GO:0016491">
    <property type="term" value="F:oxidoreductase activity"/>
    <property type="evidence" value="ECO:0007669"/>
    <property type="project" value="InterPro"/>
</dbReference>
<comment type="subcellular location">
    <subcellularLocation>
        <location evidence="14">Cell membrane</location>
        <topology evidence="14">Multi-pass membrane protein</topology>
    </subcellularLocation>
    <subcellularLocation>
        <location evidence="1">Membrane</location>
        <topology evidence="1">Multi-pass membrane protein</topology>
    </subcellularLocation>
</comment>
<dbReference type="STRING" id="1508389.SAMN05444003_1310"/>
<comment type="function">
    <text evidence="12 15">Subunits I and II form the functional core of the enzyme complex. Electrons originating in cytochrome c are transferred via heme a and Cu(A) to the binuclear center formed by heme a3 and Cu(B).</text>
</comment>
<keyword evidence="9 16" id="KW-1133">Transmembrane helix</keyword>
<dbReference type="SUPFAM" id="SSF81464">
    <property type="entry name" value="Cytochrome c oxidase subunit II-like, transmembrane region"/>
    <property type="match status" value="1"/>
</dbReference>